<protein>
    <recommendedName>
        <fullName evidence="1">C2H2-type domain-containing protein</fullName>
    </recommendedName>
</protein>
<dbReference type="AlphaFoldDB" id="A0A2S2PV76"/>
<proteinExistence type="predicted"/>
<reference evidence="2" key="1">
    <citation type="submission" date="2018-04" db="EMBL/GenBank/DDBJ databases">
        <title>Transcriptome assembly of Sipha flava.</title>
        <authorList>
            <person name="Scully E.D."/>
            <person name="Geib S.M."/>
            <person name="Palmer N.A."/>
            <person name="Koch K."/>
            <person name="Bradshaw J."/>
            <person name="Heng-Moss T."/>
            <person name="Sarath G."/>
        </authorList>
    </citation>
    <scope>NUCLEOTIDE SEQUENCE</scope>
</reference>
<evidence type="ECO:0000259" key="1">
    <source>
        <dbReference type="PROSITE" id="PS00028"/>
    </source>
</evidence>
<organism evidence="2">
    <name type="scientific">Sipha flava</name>
    <name type="common">yellow sugarcane aphid</name>
    <dbReference type="NCBI Taxonomy" id="143950"/>
    <lineage>
        <taxon>Eukaryota</taxon>
        <taxon>Metazoa</taxon>
        <taxon>Ecdysozoa</taxon>
        <taxon>Arthropoda</taxon>
        <taxon>Hexapoda</taxon>
        <taxon>Insecta</taxon>
        <taxon>Pterygota</taxon>
        <taxon>Neoptera</taxon>
        <taxon>Paraneoptera</taxon>
        <taxon>Hemiptera</taxon>
        <taxon>Sternorrhyncha</taxon>
        <taxon>Aphidomorpha</taxon>
        <taxon>Aphidoidea</taxon>
        <taxon>Aphididae</taxon>
        <taxon>Sipha</taxon>
    </lineage>
</organism>
<dbReference type="PROSITE" id="PS00028">
    <property type="entry name" value="ZINC_FINGER_C2H2_1"/>
    <property type="match status" value="1"/>
</dbReference>
<dbReference type="EMBL" id="GGMS01000222">
    <property type="protein sequence ID" value="MBY69425.1"/>
    <property type="molecule type" value="Transcribed_RNA"/>
</dbReference>
<gene>
    <name evidence="2" type="ORF">g.70384</name>
</gene>
<evidence type="ECO:0000313" key="2">
    <source>
        <dbReference type="EMBL" id="MBY69425.1"/>
    </source>
</evidence>
<name>A0A2S2PV76_9HEMI</name>
<dbReference type="InterPro" id="IPR013087">
    <property type="entry name" value="Znf_C2H2_type"/>
</dbReference>
<accession>A0A2S2PV76</accession>
<feature type="domain" description="C2H2-type" evidence="1">
    <location>
        <begin position="35"/>
        <end position="57"/>
    </location>
</feature>
<sequence>MHWAMGTPLSQRQKNHLFSHLNIYHDLKTIEILNCPYQNCLRIFNNIDTYKRHHKQHDLNSKSTKDIPNKNFQSVNNNLFEQTTNCVPSSDNDTNLSLSIIDDNKQNHNFPKSDDLKNLQSLALSMICKWYSDTVIPQNKIDILINDNQDFVDSIVSVQYSGPYDLNNRDVTFFVSWVKINGLLYNSKSMSVILKVCDENSDMLLLFGFIKSIFIVKNELFIKYVLYKTIFYDEHFGAFKVILTNKLNFIKLKDIENSFPVHHKSINDGNILIKM</sequence>